<gene>
    <name evidence="4" type="ORF">M9Y10_012799</name>
</gene>
<dbReference type="PROSITE" id="PS50297">
    <property type="entry name" value="ANK_REP_REGION"/>
    <property type="match status" value="2"/>
</dbReference>
<dbReference type="Pfam" id="PF12796">
    <property type="entry name" value="Ank_2"/>
    <property type="match status" value="3"/>
</dbReference>
<accession>A0ABR2IDH8</accession>
<evidence type="ECO:0000256" key="1">
    <source>
        <dbReference type="ARBA" id="ARBA00022737"/>
    </source>
</evidence>
<keyword evidence="1" id="KW-0677">Repeat</keyword>
<evidence type="ECO:0000256" key="3">
    <source>
        <dbReference type="PROSITE-ProRule" id="PRU00023"/>
    </source>
</evidence>
<dbReference type="InterPro" id="IPR036770">
    <property type="entry name" value="Ankyrin_rpt-contain_sf"/>
</dbReference>
<dbReference type="EMBL" id="JAPFFF010000018">
    <property type="protein sequence ID" value="KAK8861104.1"/>
    <property type="molecule type" value="Genomic_DNA"/>
</dbReference>
<dbReference type="Gene3D" id="1.25.40.20">
    <property type="entry name" value="Ankyrin repeat-containing domain"/>
    <property type="match status" value="4"/>
</dbReference>
<name>A0ABR2IDH8_9EUKA</name>
<keyword evidence="2 3" id="KW-0040">ANK repeat</keyword>
<comment type="caution">
    <text evidence="4">The sequence shown here is derived from an EMBL/GenBank/DDBJ whole genome shotgun (WGS) entry which is preliminary data.</text>
</comment>
<dbReference type="SUPFAM" id="SSF48403">
    <property type="entry name" value="Ankyrin repeat"/>
    <property type="match status" value="2"/>
</dbReference>
<dbReference type="SMART" id="SM00248">
    <property type="entry name" value="ANK"/>
    <property type="match status" value="14"/>
</dbReference>
<evidence type="ECO:0008006" key="6">
    <source>
        <dbReference type="Google" id="ProtNLM"/>
    </source>
</evidence>
<evidence type="ECO:0000313" key="4">
    <source>
        <dbReference type="EMBL" id="KAK8861104.1"/>
    </source>
</evidence>
<protein>
    <recommendedName>
        <fullName evidence="6">DUF3447 domain-containing protein</fullName>
    </recommendedName>
</protein>
<feature type="repeat" description="ANK" evidence="3">
    <location>
        <begin position="108"/>
        <end position="140"/>
    </location>
</feature>
<reference evidence="4 5" key="1">
    <citation type="submission" date="2024-04" db="EMBL/GenBank/DDBJ databases">
        <title>Tritrichomonas musculus Genome.</title>
        <authorList>
            <person name="Alves-Ferreira E."/>
            <person name="Grigg M."/>
            <person name="Lorenzi H."/>
            <person name="Galac M."/>
        </authorList>
    </citation>
    <scope>NUCLEOTIDE SEQUENCE [LARGE SCALE GENOMIC DNA]</scope>
    <source>
        <strain evidence="4 5">EAF2021</strain>
    </source>
</reference>
<dbReference type="InterPro" id="IPR002110">
    <property type="entry name" value="Ankyrin_rpt"/>
</dbReference>
<feature type="repeat" description="ANK" evidence="3">
    <location>
        <begin position="209"/>
        <end position="230"/>
    </location>
</feature>
<dbReference type="PANTHER" id="PTHR24198">
    <property type="entry name" value="ANKYRIN REPEAT AND PROTEIN KINASE DOMAIN-CONTAINING PROTEIN"/>
    <property type="match status" value="1"/>
</dbReference>
<dbReference type="PROSITE" id="PS50088">
    <property type="entry name" value="ANK_REPEAT"/>
    <property type="match status" value="2"/>
</dbReference>
<sequence length="915" mass="105100">MNRLHFNQFDLPEKKDVNKNLINQKILDSIIDDDDSEFTELISQITDDDSNPNQQFVMTNYKFPNILKDRPTYASLCALFCSEKCFSALSMICAEGLSSEKFQKTDNHHRSPIHFACAGGSLNIIRELYQAGFDLNASDCEGCLPSHYSAMAGTTDALKYLWSKGADVLKAGSYRSITPLHFACLYGNLDTVKFICEEVDKENSKQNYSGTSPLHMACEGGHVDIVDYFLASKNENIKKQIKQLDCESRTPLVVACQNGSLECVKSLFKDKNAKKSLNPQHRKHAPLIDAAAGGYADIVKFLTAQKEIDLKSKNSKKISALEAAILNGHCKVAEILIQGGATKGFNEKDISDLFLLSCGTFNDDMIQFLDKILNIPYSKSGNIFMKQACKIENESLISFLIEKGCNFDSIKLEDINFNIKWKPFMSFLKEKGVNFSKMCTNEGIPMIVKTIKNGSVNSVKEMISEGVELNNDIILKYNLIEDSCYYGDLNLFNFLSSYCPNFDRGIKCMNTLLQRYDYCKQNWFRTDKLNDYLKIAERILDNFNLDINNEPKIIDFAVNNGLVNFLELFINHGVKLNECKIDYMRMKKNDILTLIDFLIINDVNINNIFSIDGKPLIVESFAEGDDDLVNKLLNEGFELNSEIITENDLFEKACQRGQLTLFNLLMKYKPTIDNPSACLERTFEKFHYCLYEEESALNERLEIAEILLRDFKADPTNQTIIEYAASYLFIEVLELLAKYNADFNKCELDYSKMIQSDHIPIFHLLEKHGCIFQKPKKVEYNKLSRHFYDRFSKDTDSNDPDENISPIKINFKLIGNYQYDIDTLLFLLKYSTNDDISNLKTQRKHIYCKHKFYDFGDGEKNIIDILVRYECYNGILDIYKKLNYIILPIKMKEEEYKQIIQATNVQELKDILFSE</sequence>
<dbReference type="PANTHER" id="PTHR24198:SF165">
    <property type="entry name" value="ANKYRIN REPEAT-CONTAINING PROTEIN-RELATED"/>
    <property type="match status" value="1"/>
</dbReference>
<evidence type="ECO:0000313" key="5">
    <source>
        <dbReference type="Proteomes" id="UP001470230"/>
    </source>
</evidence>
<organism evidence="4 5">
    <name type="scientific">Tritrichomonas musculus</name>
    <dbReference type="NCBI Taxonomy" id="1915356"/>
    <lineage>
        <taxon>Eukaryota</taxon>
        <taxon>Metamonada</taxon>
        <taxon>Parabasalia</taxon>
        <taxon>Tritrichomonadida</taxon>
        <taxon>Tritrichomonadidae</taxon>
        <taxon>Tritrichomonas</taxon>
    </lineage>
</organism>
<dbReference type="Proteomes" id="UP001470230">
    <property type="component" value="Unassembled WGS sequence"/>
</dbReference>
<proteinExistence type="predicted"/>
<keyword evidence="5" id="KW-1185">Reference proteome</keyword>
<evidence type="ECO:0000256" key="2">
    <source>
        <dbReference type="ARBA" id="ARBA00023043"/>
    </source>
</evidence>